<dbReference type="GO" id="GO:0043161">
    <property type="term" value="P:proteasome-mediated ubiquitin-dependent protein catabolic process"/>
    <property type="evidence" value="ECO:0007669"/>
    <property type="project" value="InterPro"/>
</dbReference>
<evidence type="ECO:0000259" key="8">
    <source>
        <dbReference type="PROSITE" id="PS50235"/>
    </source>
</evidence>
<keyword evidence="4 6" id="KW-0378">Hydrolase</keyword>
<dbReference type="RefSeq" id="XP_043050320.1">
    <property type="nucleotide sequence ID" value="XM_043195123.1"/>
</dbReference>
<dbReference type="EMBL" id="JAHMUF010000006">
    <property type="protein sequence ID" value="KAG7194773.1"/>
    <property type="molecule type" value="Genomic_DNA"/>
</dbReference>
<evidence type="ECO:0000256" key="4">
    <source>
        <dbReference type="ARBA" id="ARBA00022801"/>
    </source>
</evidence>
<dbReference type="Pfam" id="PF00443">
    <property type="entry name" value="UCH"/>
    <property type="match status" value="1"/>
</dbReference>
<protein>
    <recommendedName>
        <fullName evidence="6">Ubiquitin carboxyl-terminal hydrolase</fullName>
        <ecNumber evidence="6">3.4.19.12</ecNumber>
    </recommendedName>
</protein>
<dbReference type="InterPro" id="IPR018200">
    <property type="entry name" value="USP_CS"/>
</dbReference>
<dbReference type="InterPro" id="IPR044635">
    <property type="entry name" value="UBP14-like"/>
</dbReference>
<feature type="domain" description="Ubiquitin-like" evidence="7">
    <location>
        <begin position="1"/>
        <end position="60"/>
    </location>
</feature>
<dbReference type="PANTHER" id="PTHR43982">
    <property type="entry name" value="UBIQUITIN CARBOXYL-TERMINAL HYDROLASE"/>
    <property type="match status" value="1"/>
</dbReference>
<dbReference type="SUPFAM" id="SSF54001">
    <property type="entry name" value="Cysteine proteinases"/>
    <property type="match status" value="1"/>
</dbReference>
<accession>A0A9P8AIU8</accession>
<keyword evidence="2 6" id="KW-0645">Protease</keyword>
<dbReference type="InterPro" id="IPR019954">
    <property type="entry name" value="Ubiquitin_CS"/>
</dbReference>
<dbReference type="PROSITE" id="PS00972">
    <property type="entry name" value="USP_1"/>
    <property type="match status" value="1"/>
</dbReference>
<comment type="catalytic activity">
    <reaction evidence="1 6">
        <text>Thiol-dependent hydrolysis of ester, thioester, amide, peptide and isopeptide bonds formed by the C-terminal Gly of ubiquitin (a 76-residue protein attached to proteins as an intracellular targeting signal).</text>
        <dbReference type="EC" id="3.4.19.12"/>
    </reaction>
</comment>
<dbReference type="Pfam" id="PF00240">
    <property type="entry name" value="ubiquitin"/>
    <property type="match status" value="1"/>
</dbReference>
<dbReference type="PROSITE" id="PS00299">
    <property type="entry name" value="UBIQUITIN_1"/>
    <property type="match status" value="1"/>
</dbReference>
<dbReference type="InterPro" id="IPR028889">
    <property type="entry name" value="USP"/>
</dbReference>
<keyword evidence="10" id="KW-1185">Reference proteome</keyword>
<name>A0A9P8AIU8_9ASCO</name>
<dbReference type="GeneID" id="66117827"/>
<dbReference type="GO" id="GO:0061136">
    <property type="term" value="P:regulation of proteasomal protein catabolic process"/>
    <property type="evidence" value="ECO:0007669"/>
    <property type="project" value="TreeGrafter"/>
</dbReference>
<dbReference type="SMART" id="SM00213">
    <property type="entry name" value="UBQ"/>
    <property type="match status" value="1"/>
</dbReference>
<dbReference type="Gene3D" id="3.10.20.90">
    <property type="entry name" value="Phosphatidylinositol 3-kinase Catalytic Subunit, Chain A, domain 1"/>
    <property type="match status" value="1"/>
</dbReference>
<feature type="domain" description="USP" evidence="8">
    <location>
        <begin position="104"/>
        <end position="478"/>
    </location>
</feature>
<keyword evidence="3 6" id="KW-0833">Ubl conjugation pathway</keyword>
<dbReference type="OrthoDB" id="333239at2759"/>
<evidence type="ECO:0000259" key="7">
    <source>
        <dbReference type="PROSITE" id="PS50053"/>
    </source>
</evidence>
<evidence type="ECO:0000313" key="10">
    <source>
        <dbReference type="Proteomes" id="UP000790833"/>
    </source>
</evidence>
<dbReference type="PANTHER" id="PTHR43982:SF1">
    <property type="entry name" value="UBIQUITIN CARBOXYL-TERMINAL HYDROLASE 14"/>
    <property type="match status" value="1"/>
</dbReference>
<dbReference type="SUPFAM" id="SSF54236">
    <property type="entry name" value="Ubiquitin-like"/>
    <property type="match status" value="1"/>
</dbReference>
<gene>
    <name evidence="9" type="primary">UBP6</name>
    <name evidence="9" type="ORF">KQ657_004453</name>
</gene>
<comment type="similarity">
    <text evidence="6">Belongs to the peptidase C19 family.</text>
</comment>
<dbReference type="Gene3D" id="3.90.70.10">
    <property type="entry name" value="Cysteine proteinases"/>
    <property type="match status" value="1"/>
</dbReference>
<dbReference type="GO" id="GO:0070628">
    <property type="term" value="F:proteasome binding"/>
    <property type="evidence" value="ECO:0007669"/>
    <property type="project" value="TreeGrafter"/>
</dbReference>
<organism evidence="9 10">
    <name type="scientific">Scheffersomyces spartinae</name>
    <dbReference type="NCBI Taxonomy" id="45513"/>
    <lineage>
        <taxon>Eukaryota</taxon>
        <taxon>Fungi</taxon>
        <taxon>Dikarya</taxon>
        <taxon>Ascomycota</taxon>
        <taxon>Saccharomycotina</taxon>
        <taxon>Pichiomycetes</taxon>
        <taxon>Debaryomycetaceae</taxon>
        <taxon>Scheffersomyces</taxon>
    </lineage>
</organism>
<comment type="caution">
    <text evidence="9">The sequence shown here is derived from an EMBL/GenBank/DDBJ whole genome shotgun (WGS) entry which is preliminary data.</text>
</comment>
<evidence type="ECO:0000256" key="3">
    <source>
        <dbReference type="ARBA" id="ARBA00022786"/>
    </source>
</evidence>
<sequence>MSLTITIKYGGKTHEIALSESSKGLDLKQSIQDLTQVPIARQKILVKGGKLADETPVVELQRLKQPFLVLGTPDKNLPTKPIEKQVFLEDMSMHQLNPISNDPSGLVNLGNTCYLNSTLQALYKIKDLTKKVETYTPSQGARGGELVMALKSLFLSMDKKQEKVTPTFFLALFRSILPQFAENVNGRYLQQDAEEAFTQLINNLDNSLNIKDLFRIEMKEVSTCVALPEEEAQINFEESLKLNCHIDIKTNFLRDGILNGLSDIITKHNDLLNSDTDYQLKRTITRLPKYLTVQFVRFFWRTDTRKKLKILRRVQFPFELDLSEMLDESIRSEKVEVRDKLRKIEKDNIEVIREFKKAKKDISLTPLQQQEEDEMKIESIKTKFRDEFKQVVPSGFDFESTTENPSSVYELQAVIAHAGTSADSGHYQAFVRDDNDLEGERWWKFNDDKVSSINKERIESLAGGGESDSALILIYKGVGL</sequence>
<evidence type="ECO:0000256" key="2">
    <source>
        <dbReference type="ARBA" id="ARBA00022670"/>
    </source>
</evidence>
<evidence type="ECO:0000256" key="6">
    <source>
        <dbReference type="RuleBase" id="RU366025"/>
    </source>
</evidence>
<evidence type="ECO:0000313" key="9">
    <source>
        <dbReference type="EMBL" id="KAG7194773.1"/>
    </source>
</evidence>
<dbReference type="GO" id="GO:0004843">
    <property type="term" value="F:cysteine-type deubiquitinase activity"/>
    <property type="evidence" value="ECO:0007669"/>
    <property type="project" value="UniProtKB-UniRule"/>
</dbReference>
<dbReference type="GO" id="GO:0016579">
    <property type="term" value="P:protein deubiquitination"/>
    <property type="evidence" value="ECO:0007669"/>
    <property type="project" value="InterPro"/>
</dbReference>
<dbReference type="InterPro" id="IPR001394">
    <property type="entry name" value="Peptidase_C19_UCH"/>
</dbReference>
<dbReference type="PROSITE" id="PS00973">
    <property type="entry name" value="USP_2"/>
    <property type="match status" value="1"/>
</dbReference>
<evidence type="ECO:0000256" key="1">
    <source>
        <dbReference type="ARBA" id="ARBA00000707"/>
    </source>
</evidence>
<keyword evidence="5 6" id="KW-0788">Thiol protease</keyword>
<dbReference type="Proteomes" id="UP000790833">
    <property type="component" value="Unassembled WGS sequence"/>
</dbReference>
<dbReference type="AlphaFoldDB" id="A0A9P8AIU8"/>
<proteinExistence type="inferred from homology"/>
<dbReference type="InterPro" id="IPR038765">
    <property type="entry name" value="Papain-like_cys_pep_sf"/>
</dbReference>
<dbReference type="InterPro" id="IPR000626">
    <property type="entry name" value="Ubiquitin-like_dom"/>
</dbReference>
<dbReference type="PROSITE" id="PS50235">
    <property type="entry name" value="USP_3"/>
    <property type="match status" value="1"/>
</dbReference>
<dbReference type="InterPro" id="IPR029071">
    <property type="entry name" value="Ubiquitin-like_domsf"/>
</dbReference>
<dbReference type="PROSITE" id="PS50053">
    <property type="entry name" value="UBIQUITIN_2"/>
    <property type="match status" value="1"/>
</dbReference>
<reference evidence="9" key="1">
    <citation type="submission" date="2021-03" db="EMBL/GenBank/DDBJ databases">
        <authorList>
            <person name="Palmer J.M."/>
        </authorList>
    </citation>
    <scope>NUCLEOTIDE SEQUENCE</scope>
    <source>
        <strain evidence="9">ARV_011</strain>
    </source>
</reference>
<evidence type="ECO:0000256" key="5">
    <source>
        <dbReference type="ARBA" id="ARBA00022807"/>
    </source>
</evidence>
<dbReference type="EC" id="3.4.19.12" evidence="6"/>